<evidence type="ECO:0000256" key="1">
    <source>
        <dbReference type="SAM" id="MobiDB-lite"/>
    </source>
</evidence>
<gene>
    <name evidence="2" type="ORF">BSP0115_LOCUS14060</name>
</gene>
<evidence type="ECO:0000313" key="2">
    <source>
        <dbReference type="EMBL" id="CAD8920798.1"/>
    </source>
</evidence>
<organism evidence="2">
    <name type="scientific">Bicosoecida sp. CB-2014</name>
    <dbReference type="NCBI Taxonomy" id="1486930"/>
    <lineage>
        <taxon>Eukaryota</taxon>
        <taxon>Sar</taxon>
        <taxon>Stramenopiles</taxon>
        <taxon>Bigyra</taxon>
        <taxon>Opalozoa</taxon>
        <taxon>Bicosoecida</taxon>
    </lineage>
</organism>
<dbReference type="EMBL" id="HBFS01021029">
    <property type="protein sequence ID" value="CAD8920798.1"/>
    <property type="molecule type" value="Transcribed_RNA"/>
</dbReference>
<name>A0A7S1CKR1_9STRA</name>
<dbReference type="AlphaFoldDB" id="A0A7S1CKR1"/>
<protein>
    <submittedName>
        <fullName evidence="2">Uncharacterized protein</fullName>
    </submittedName>
</protein>
<sequence>MAAARDDRGPRVIVADERGKYIVRRHFKTANALYAYLDKVLGADAARTLFDSEGVEVRREDDDFYKVARDDEVLYLSVDSIPARGGAGGSRGGEERRKPTLADAIAYHFKSGGRNLVEDVASGKVVMPRAKRERKSTSPRSVSHLKKNG</sequence>
<accession>A0A7S1CKR1</accession>
<proteinExistence type="predicted"/>
<feature type="region of interest" description="Disordered" evidence="1">
    <location>
        <begin position="127"/>
        <end position="149"/>
    </location>
</feature>
<reference evidence="2" key="1">
    <citation type="submission" date="2021-01" db="EMBL/GenBank/DDBJ databases">
        <authorList>
            <person name="Corre E."/>
            <person name="Pelletier E."/>
            <person name="Niang G."/>
            <person name="Scheremetjew M."/>
            <person name="Finn R."/>
            <person name="Kale V."/>
            <person name="Holt S."/>
            <person name="Cochrane G."/>
            <person name="Meng A."/>
            <person name="Brown T."/>
            <person name="Cohen L."/>
        </authorList>
    </citation>
    <scope>NUCLEOTIDE SEQUENCE</scope>
    <source>
        <strain evidence="2">Ms1</strain>
    </source>
</reference>